<proteinExistence type="predicted"/>
<dbReference type="Proteomes" id="UP000801492">
    <property type="component" value="Unassembled WGS sequence"/>
</dbReference>
<comment type="caution">
    <text evidence="1">The sequence shown here is derived from an EMBL/GenBank/DDBJ whole genome shotgun (WGS) entry which is preliminary data.</text>
</comment>
<evidence type="ECO:0000313" key="1">
    <source>
        <dbReference type="EMBL" id="KAF2892959.1"/>
    </source>
</evidence>
<gene>
    <name evidence="1" type="ORF">ILUMI_13214</name>
</gene>
<sequence>LALMIDILEEFSLLSTALQSRSTNIHKAQRLIKRTIRALENLKMGIGNHESQVEDLIKSEKFRDIPFNRSNKFIVLPRTMLLENITQH</sequence>
<evidence type="ECO:0000313" key="2">
    <source>
        <dbReference type="Proteomes" id="UP000801492"/>
    </source>
</evidence>
<feature type="non-terminal residue" evidence="1">
    <location>
        <position position="88"/>
    </location>
</feature>
<protein>
    <submittedName>
        <fullName evidence="1">Uncharacterized protein</fullName>
    </submittedName>
</protein>
<name>A0A8K0CST9_IGNLU</name>
<organism evidence="1 2">
    <name type="scientific">Ignelater luminosus</name>
    <name type="common">Cucubano</name>
    <name type="synonym">Pyrophorus luminosus</name>
    <dbReference type="NCBI Taxonomy" id="2038154"/>
    <lineage>
        <taxon>Eukaryota</taxon>
        <taxon>Metazoa</taxon>
        <taxon>Ecdysozoa</taxon>
        <taxon>Arthropoda</taxon>
        <taxon>Hexapoda</taxon>
        <taxon>Insecta</taxon>
        <taxon>Pterygota</taxon>
        <taxon>Neoptera</taxon>
        <taxon>Endopterygota</taxon>
        <taxon>Coleoptera</taxon>
        <taxon>Polyphaga</taxon>
        <taxon>Elateriformia</taxon>
        <taxon>Elateroidea</taxon>
        <taxon>Elateridae</taxon>
        <taxon>Agrypninae</taxon>
        <taxon>Pyrophorini</taxon>
        <taxon>Ignelater</taxon>
    </lineage>
</organism>
<feature type="non-terminal residue" evidence="1">
    <location>
        <position position="1"/>
    </location>
</feature>
<dbReference type="AlphaFoldDB" id="A0A8K0CST9"/>
<keyword evidence="2" id="KW-1185">Reference proteome</keyword>
<dbReference type="EMBL" id="VTPC01008333">
    <property type="protein sequence ID" value="KAF2892959.1"/>
    <property type="molecule type" value="Genomic_DNA"/>
</dbReference>
<reference evidence="1" key="1">
    <citation type="submission" date="2019-08" db="EMBL/GenBank/DDBJ databases">
        <title>The genome of the North American firefly Photinus pyralis.</title>
        <authorList>
            <consortium name="Photinus pyralis genome working group"/>
            <person name="Fallon T.R."/>
            <person name="Sander Lower S.E."/>
            <person name="Weng J.-K."/>
        </authorList>
    </citation>
    <scope>NUCLEOTIDE SEQUENCE</scope>
    <source>
        <strain evidence="1">TRF0915ILg1</strain>
        <tissue evidence="1">Whole body</tissue>
    </source>
</reference>
<dbReference type="OrthoDB" id="6625098at2759"/>
<accession>A0A8K0CST9</accession>